<dbReference type="RefSeq" id="WP_309240019.1">
    <property type="nucleotide sequence ID" value="NZ_JBHSXE010000001.1"/>
</dbReference>
<dbReference type="GO" id="GO:0006508">
    <property type="term" value="P:proteolysis"/>
    <property type="evidence" value="ECO:0007669"/>
    <property type="project" value="UniProtKB-KW"/>
</dbReference>
<dbReference type="PROSITE" id="PS50240">
    <property type="entry name" value="TRYPSIN_DOM"/>
    <property type="match status" value="1"/>
</dbReference>
<keyword evidence="3" id="KW-0378">Hydrolase</keyword>
<accession>A0ABW2CFC6</accession>
<keyword evidence="3" id="KW-0645">Protease</keyword>
<dbReference type="Pfam" id="PF00089">
    <property type="entry name" value="Trypsin"/>
    <property type="match status" value="1"/>
</dbReference>
<organism evidence="3 4">
    <name type="scientific">Actinomadura yumaensis</name>
    <dbReference type="NCBI Taxonomy" id="111807"/>
    <lineage>
        <taxon>Bacteria</taxon>
        <taxon>Bacillati</taxon>
        <taxon>Actinomycetota</taxon>
        <taxon>Actinomycetes</taxon>
        <taxon>Streptosporangiales</taxon>
        <taxon>Thermomonosporaceae</taxon>
        <taxon>Actinomadura</taxon>
    </lineage>
</organism>
<dbReference type="SMART" id="SM00020">
    <property type="entry name" value="Tryp_SPc"/>
    <property type="match status" value="1"/>
</dbReference>
<dbReference type="InterPro" id="IPR051487">
    <property type="entry name" value="Ser/Thr_Proteases_Immune/Dev"/>
</dbReference>
<evidence type="ECO:0000313" key="3">
    <source>
        <dbReference type="EMBL" id="MFC6879868.1"/>
    </source>
</evidence>
<dbReference type="Proteomes" id="UP001596380">
    <property type="component" value="Unassembled WGS sequence"/>
</dbReference>
<dbReference type="CDD" id="cd00190">
    <property type="entry name" value="Tryp_SPc"/>
    <property type="match status" value="1"/>
</dbReference>
<dbReference type="EMBL" id="JBHSXS010000003">
    <property type="protein sequence ID" value="MFC6879868.1"/>
    <property type="molecule type" value="Genomic_DNA"/>
</dbReference>
<dbReference type="Gene3D" id="2.40.10.10">
    <property type="entry name" value="Trypsin-like serine proteases"/>
    <property type="match status" value="1"/>
</dbReference>
<comment type="caution">
    <text evidence="3">The sequence shown here is derived from an EMBL/GenBank/DDBJ whole genome shotgun (WGS) entry which is preliminary data.</text>
</comment>
<proteinExistence type="predicted"/>
<dbReference type="PANTHER" id="PTHR24256">
    <property type="entry name" value="TRYPTASE-RELATED"/>
    <property type="match status" value="1"/>
</dbReference>
<dbReference type="InterPro" id="IPR043504">
    <property type="entry name" value="Peptidase_S1_PA_chymotrypsin"/>
</dbReference>
<feature type="domain" description="Peptidase S1" evidence="2">
    <location>
        <begin position="12"/>
        <end position="234"/>
    </location>
</feature>
<sequence length="240" mass="24634">MVTAVAGPVQAIVRGADAGAPYSFMVSVQEAAGGIHFCGGSLISPEWVATAAHCVSNDEPGDITVRIGSLSATEGGSVRGLSRIVAHPDYDGTRHDLALLELDEPVAQAPIAIGARPAVGDPVRLLGWGCTTPGHIACPPPPVLQQLDSQVNQPTDCDNSPADPATEICTGNAATRAGGDKGDSGGPLVARVGQSWQLLGAFSRINDITWDGYDGLGVYTDVPAHRAWVESVTGPLAVVR</sequence>
<dbReference type="InterPro" id="IPR001254">
    <property type="entry name" value="Trypsin_dom"/>
</dbReference>
<gene>
    <name evidence="3" type="ORF">ACFQKB_08825</name>
</gene>
<dbReference type="GO" id="GO:0008233">
    <property type="term" value="F:peptidase activity"/>
    <property type="evidence" value="ECO:0007669"/>
    <property type="project" value="UniProtKB-KW"/>
</dbReference>
<evidence type="ECO:0000256" key="1">
    <source>
        <dbReference type="ARBA" id="ARBA00023157"/>
    </source>
</evidence>
<evidence type="ECO:0000313" key="4">
    <source>
        <dbReference type="Proteomes" id="UP001596380"/>
    </source>
</evidence>
<dbReference type="PROSITE" id="PS00135">
    <property type="entry name" value="TRYPSIN_SER"/>
    <property type="match status" value="1"/>
</dbReference>
<dbReference type="InterPro" id="IPR001314">
    <property type="entry name" value="Peptidase_S1A"/>
</dbReference>
<dbReference type="InterPro" id="IPR009003">
    <property type="entry name" value="Peptidase_S1_PA"/>
</dbReference>
<dbReference type="InterPro" id="IPR033116">
    <property type="entry name" value="TRYPSIN_SER"/>
</dbReference>
<dbReference type="PRINTS" id="PR00722">
    <property type="entry name" value="CHYMOTRYPSIN"/>
</dbReference>
<dbReference type="SUPFAM" id="SSF50494">
    <property type="entry name" value="Trypsin-like serine proteases"/>
    <property type="match status" value="1"/>
</dbReference>
<name>A0ABW2CFC6_9ACTN</name>
<reference evidence="4" key="1">
    <citation type="journal article" date="2019" name="Int. J. Syst. Evol. Microbiol.">
        <title>The Global Catalogue of Microorganisms (GCM) 10K type strain sequencing project: providing services to taxonomists for standard genome sequencing and annotation.</title>
        <authorList>
            <consortium name="The Broad Institute Genomics Platform"/>
            <consortium name="The Broad Institute Genome Sequencing Center for Infectious Disease"/>
            <person name="Wu L."/>
            <person name="Ma J."/>
        </authorList>
    </citation>
    <scope>NUCLEOTIDE SEQUENCE [LARGE SCALE GENOMIC DNA]</scope>
    <source>
        <strain evidence="4">JCM 3369</strain>
    </source>
</reference>
<protein>
    <submittedName>
        <fullName evidence="3">Serine protease</fullName>
    </submittedName>
</protein>
<keyword evidence="1" id="KW-1015">Disulfide bond</keyword>
<evidence type="ECO:0000259" key="2">
    <source>
        <dbReference type="PROSITE" id="PS50240"/>
    </source>
</evidence>
<keyword evidence="4" id="KW-1185">Reference proteome</keyword>